<sequence length="113" mass="12732">MKRTMAMKRKRNYTWIIRLIAALVVVIAACTQMGMVYHTDETYISVKIHSGDTVWRIASAAAAPGTDVRDVVDEIMDINHIRHSDDIYPGQVLQVPVETGRADTVKEVLHVQK</sequence>
<dbReference type="PROSITE" id="PS51782">
    <property type="entry name" value="LYSM"/>
    <property type="match status" value="1"/>
</dbReference>
<dbReference type="CDD" id="cd00118">
    <property type="entry name" value="LysM"/>
    <property type="match status" value="1"/>
</dbReference>
<dbReference type="InterPro" id="IPR018392">
    <property type="entry name" value="LysM"/>
</dbReference>
<name>A0A848BMF1_9FIRM</name>
<dbReference type="KEGG" id="mhw:ACT01_08070"/>
<evidence type="ECO:0000313" key="4">
    <source>
        <dbReference type="Proteomes" id="UP000591071"/>
    </source>
</evidence>
<comment type="caution">
    <text evidence="3">The sequence shown here is derived from an EMBL/GenBank/DDBJ whole genome shotgun (WGS) entry which is preliminary data.</text>
</comment>
<feature type="domain" description="LysM" evidence="1">
    <location>
        <begin position="44"/>
        <end position="95"/>
    </location>
</feature>
<dbReference type="SMART" id="SM00257">
    <property type="entry name" value="LysM"/>
    <property type="match status" value="1"/>
</dbReference>
<dbReference type="Pfam" id="PF01476">
    <property type="entry name" value="LysM"/>
    <property type="match status" value="1"/>
</dbReference>
<gene>
    <name evidence="2" type="ORF">ACGTZG_04715</name>
    <name evidence="3" type="ORF">HF872_02135</name>
</gene>
<accession>A0A848BMF1</accession>
<dbReference type="SUPFAM" id="SSF54106">
    <property type="entry name" value="LysM domain"/>
    <property type="match status" value="1"/>
</dbReference>
<dbReference type="InterPro" id="IPR036779">
    <property type="entry name" value="LysM_dom_sf"/>
</dbReference>
<protein>
    <submittedName>
        <fullName evidence="3">LysM peptidoglycan-binding domain-containing protein</fullName>
    </submittedName>
</protein>
<dbReference type="Gene3D" id="3.10.350.10">
    <property type="entry name" value="LysM domain"/>
    <property type="match status" value="1"/>
</dbReference>
<evidence type="ECO:0000313" key="5">
    <source>
        <dbReference type="Proteomes" id="UP001605989"/>
    </source>
</evidence>
<dbReference type="Proteomes" id="UP001605989">
    <property type="component" value="Unassembled WGS sequence"/>
</dbReference>
<proteinExistence type="predicted"/>
<dbReference type="PROSITE" id="PS51257">
    <property type="entry name" value="PROKAR_LIPOPROTEIN"/>
    <property type="match status" value="1"/>
</dbReference>
<keyword evidence="5" id="KW-1185">Reference proteome</keyword>
<evidence type="ECO:0000313" key="3">
    <source>
        <dbReference type="EMBL" id="NME27431.1"/>
    </source>
</evidence>
<dbReference type="EMBL" id="JABAFG010000003">
    <property type="protein sequence ID" value="NME27431.1"/>
    <property type="molecule type" value="Genomic_DNA"/>
</dbReference>
<dbReference type="AlphaFoldDB" id="A0A848BMF1"/>
<dbReference type="RefSeq" id="WP_083237028.1">
    <property type="nucleotide sequence ID" value="NZ_CP011940.1"/>
</dbReference>
<reference evidence="3 4" key="1">
    <citation type="submission" date="2020-04" db="EMBL/GenBank/DDBJ databases">
        <authorList>
            <person name="Hitch T.C.A."/>
            <person name="Wylensek D."/>
            <person name="Clavel T."/>
        </authorList>
    </citation>
    <scope>NUCLEOTIDE SEQUENCE [LARGE SCALE GENOMIC DNA]</scope>
    <source>
        <strain evidence="3 4">Oil-RF-744-FAT-WT-6-1</strain>
    </source>
</reference>
<evidence type="ECO:0000313" key="2">
    <source>
        <dbReference type="EMBL" id="MFG6272485.1"/>
    </source>
</evidence>
<dbReference type="Proteomes" id="UP000591071">
    <property type="component" value="Unassembled WGS sequence"/>
</dbReference>
<organism evidence="3 4">
    <name type="scientific">Megasphaera hexanoica</name>
    <dbReference type="NCBI Taxonomy" id="1675036"/>
    <lineage>
        <taxon>Bacteria</taxon>
        <taxon>Bacillati</taxon>
        <taxon>Bacillota</taxon>
        <taxon>Negativicutes</taxon>
        <taxon>Veillonellales</taxon>
        <taxon>Veillonellaceae</taxon>
        <taxon>Megasphaera</taxon>
    </lineage>
</organism>
<dbReference type="OrthoDB" id="2679564at2"/>
<evidence type="ECO:0000259" key="1">
    <source>
        <dbReference type="PROSITE" id="PS51782"/>
    </source>
</evidence>
<dbReference type="EMBL" id="JBIEKR010000003">
    <property type="protein sequence ID" value="MFG6272485.1"/>
    <property type="molecule type" value="Genomic_DNA"/>
</dbReference>
<reference evidence="2 5" key="2">
    <citation type="submission" date="2024-10" db="EMBL/GenBank/DDBJ databases">
        <authorList>
            <person name="Sang B.-I."/>
            <person name="Prabhaharan D."/>
        </authorList>
    </citation>
    <scope>NUCLEOTIDE SEQUENCE [LARGE SCALE GENOMIC DNA]</scope>
    <source>
        <strain evidence="2 5">MH</strain>
    </source>
</reference>